<accession>A0A399JCT5</accession>
<keyword evidence="2" id="KW-1003">Cell membrane</keyword>
<evidence type="ECO:0000256" key="5">
    <source>
        <dbReference type="ARBA" id="ARBA00023136"/>
    </source>
</evidence>
<dbReference type="GO" id="GO:0005886">
    <property type="term" value="C:plasma membrane"/>
    <property type="evidence" value="ECO:0007669"/>
    <property type="project" value="UniProtKB-SubCell"/>
</dbReference>
<keyword evidence="3 6" id="KW-0812">Transmembrane</keyword>
<comment type="subcellular location">
    <subcellularLocation>
        <location evidence="1">Cell membrane</location>
        <topology evidence="1">Single-pass membrane protein</topology>
    </subcellularLocation>
</comment>
<sequence>METVYRALRAIPFRRGPRRWVGGVCAGLADRFGWDANIVRLVTLVSFLLPVLGIGAYLVLWLIVPWVDNSLPLQRIVRSFRGR</sequence>
<reference evidence="8 9" key="1">
    <citation type="submission" date="2018-07" db="EMBL/GenBank/DDBJ databases">
        <title>Arthrobacter sp. nov., isolated from raw cow's milk with high bacterial count.</title>
        <authorList>
            <person name="Hahne J."/>
            <person name="Isele D."/>
            <person name="Lipski A."/>
        </authorList>
    </citation>
    <scope>NUCLEOTIDE SEQUENCE [LARGE SCALE GENOMIC DNA]</scope>
    <source>
        <strain evidence="8 9">JZ R-35</strain>
    </source>
</reference>
<evidence type="ECO:0000256" key="4">
    <source>
        <dbReference type="ARBA" id="ARBA00022989"/>
    </source>
</evidence>
<dbReference type="EMBL" id="QQXK01000003">
    <property type="protein sequence ID" value="RII43371.1"/>
    <property type="molecule type" value="Genomic_DNA"/>
</dbReference>
<protein>
    <submittedName>
        <fullName evidence="8">PspC domain-containing protein</fullName>
    </submittedName>
</protein>
<keyword evidence="9" id="KW-1185">Reference proteome</keyword>
<organism evidence="8 9">
    <name type="scientific">Galactobacter valiniphilus</name>
    <dbReference type="NCBI Taxonomy" id="2676122"/>
    <lineage>
        <taxon>Bacteria</taxon>
        <taxon>Bacillati</taxon>
        <taxon>Actinomycetota</taxon>
        <taxon>Actinomycetes</taxon>
        <taxon>Micrococcales</taxon>
        <taxon>Micrococcaceae</taxon>
        <taxon>Galactobacter</taxon>
    </lineage>
</organism>
<keyword evidence="4 6" id="KW-1133">Transmembrane helix</keyword>
<feature type="transmembrane region" description="Helical" evidence="6">
    <location>
        <begin position="41"/>
        <end position="64"/>
    </location>
</feature>
<keyword evidence="5 6" id="KW-0472">Membrane</keyword>
<dbReference type="PANTHER" id="PTHR33885:SF3">
    <property type="entry name" value="PHAGE SHOCK PROTEIN C"/>
    <property type="match status" value="1"/>
</dbReference>
<evidence type="ECO:0000313" key="8">
    <source>
        <dbReference type="EMBL" id="RII43371.1"/>
    </source>
</evidence>
<evidence type="ECO:0000256" key="2">
    <source>
        <dbReference type="ARBA" id="ARBA00022475"/>
    </source>
</evidence>
<dbReference type="InterPro" id="IPR052027">
    <property type="entry name" value="PspC"/>
</dbReference>
<dbReference type="PANTHER" id="PTHR33885">
    <property type="entry name" value="PHAGE SHOCK PROTEIN C"/>
    <property type="match status" value="1"/>
</dbReference>
<dbReference type="InterPro" id="IPR007168">
    <property type="entry name" value="Phageshock_PspC_N"/>
</dbReference>
<comment type="caution">
    <text evidence="8">The sequence shown here is derived from an EMBL/GenBank/DDBJ whole genome shotgun (WGS) entry which is preliminary data.</text>
</comment>
<evidence type="ECO:0000256" key="1">
    <source>
        <dbReference type="ARBA" id="ARBA00004162"/>
    </source>
</evidence>
<feature type="domain" description="Phage shock protein PspC N-terminal" evidence="7">
    <location>
        <begin position="14"/>
        <end position="65"/>
    </location>
</feature>
<evidence type="ECO:0000256" key="6">
    <source>
        <dbReference type="SAM" id="Phobius"/>
    </source>
</evidence>
<dbReference type="AlphaFoldDB" id="A0A399JCT5"/>
<evidence type="ECO:0000256" key="3">
    <source>
        <dbReference type="ARBA" id="ARBA00022692"/>
    </source>
</evidence>
<dbReference type="RefSeq" id="WP_119423441.1">
    <property type="nucleotide sequence ID" value="NZ_QQXK01000003.1"/>
</dbReference>
<gene>
    <name evidence="8" type="ORF">DWB68_01840</name>
</gene>
<dbReference type="Pfam" id="PF04024">
    <property type="entry name" value="PspC"/>
    <property type="match status" value="1"/>
</dbReference>
<evidence type="ECO:0000259" key="7">
    <source>
        <dbReference type="Pfam" id="PF04024"/>
    </source>
</evidence>
<name>A0A399JCT5_9MICC</name>
<evidence type="ECO:0000313" key="9">
    <source>
        <dbReference type="Proteomes" id="UP000265419"/>
    </source>
</evidence>
<proteinExistence type="predicted"/>
<dbReference type="Proteomes" id="UP000265419">
    <property type="component" value="Unassembled WGS sequence"/>
</dbReference>